<evidence type="ECO:0000256" key="1">
    <source>
        <dbReference type="ARBA" id="ARBA00007274"/>
    </source>
</evidence>
<gene>
    <name evidence="4" type="ORF">BN52_02245</name>
    <name evidence="5" type="ORF">FC38_GL001440</name>
</gene>
<comment type="caution">
    <text evidence="4">The sequence shown here is derived from an EMBL/GenBank/DDBJ whole genome shotgun (WGS) entry which is preliminary data.</text>
</comment>
<comment type="similarity">
    <text evidence="1">Belongs to the transferase hexapeptide repeat family.</text>
</comment>
<dbReference type="PROSITE" id="PS00101">
    <property type="entry name" value="HEXAPEP_TRANSFERASES"/>
    <property type="match status" value="1"/>
</dbReference>
<organism evidence="4 6">
    <name type="scientific">Lactobacillus gigeriorum DSM 23908 = CRBIP 24.85</name>
    <dbReference type="NCBI Taxonomy" id="1423751"/>
    <lineage>
        <taxon>Bacteria</taxon>
        <taxon>Bacillati</taxon>
        <taxon>Bacillota</taxon>
        <taxon>Bacilli</taxon>
        <taxon>Lactobacillales</taxon>
        <taxon>Lactobacillaceae</taxon>
        <taxon>Lactobacillus</taxon>
    </lineage>
</organism>
<sequence>MNLSEAEQQRICQNQRLLQNLNCDRHYDCEKRQLLSEIMGRPVPASSEIRLPFYSDCGFRIKIGERVFINMGVMMTDLGKITIEDDVLIGPGAKIITVNHCLDPERRKELKLSPVVIEKNAWIGAGATILPGVRVGKNAVVAAGAVVTKNVAPNSIVAGVPAKLIKTIK</sequence>
<keyword evidence="3" id="KW-0677">Repeat</keyword>
<evidence type="ECO:0000313" key="4">
    <source>
        <dbReference type="EMBL" id="CCI87072.1"/>
    </source>
</evidence>
<dbReference type="PANTHER" id="PTHR23416">
    <property type="entry name" value="SIALIC ACID SYNTHASE-RELATED"/>
    <property type="match status" value="1"/>
</dbReference>
<dbReference type="Proteomes" id="UP000051521">
    <property type="component" value="Unassembled WGS sequence"/>
</dbReference>
<keyword evidence="2 4" id="KW-0808">Transferase</keyword>
<dbReference type="PANTHER" id="PTHR23416:SF23">
    <property type="entry name" value="ACETYLTRANSFERASE C18B11.09C-RELATED"/>
    <property type="match status" value="1"/>
</dbReference>
<dbReference type="EMBL" id="AYZO01000049">
    <property type="protein sequence ID" value="KRN09297.1"/>
    <property type="molecule type" value="Genomic_DNA"/>
</dbReference>
<dbReference type="EC" id="2.3.1.79" evidence="4"/>
<dbReference type="Proteomes" id="UP000009326">
    <property type="component" value="Unassembled WGS sequence"/>
</dbReference>
<evidence type="ECO:0000313" key="5">
    <source>
        <dbReference type="EMBL" id="KRN09297.1"/>
    </source>
</evidence>
<reference evidence="4 6" key="1">
    <citation type="submission" date="2012-06" db="EMBL/GenBank/DDBJ databases">
        <title>Draft genome sequence of Lactobacillus gigeriorum CRBIP 24.85T, isolated from chicken crop.</title>
        <authorList>
            <person name="Cousin S."/>
            <person name="Ma L."/>
            <person name="Creno S."/>
            <person name="Clermont D."/>
            <person name="Loux V."/>
            <person name="Bizet C."/>
            <person name="Bouchier C."/>
        </authorList>
    </citation>
    <scope>NUCLEOTIDE SEQUENCE [LARGE SCALE GENOMIC DNA]</scope>
    <source>
        <strain evidence="6">CRBIP 24.85T</strain>
        <strain evidence="4">Type strain: CRBIP 24.85</strain>
    </source>
</reference>
<reference evidence="5 7" key="2">
    <citation type="journal article" date="2015" name="Genome Announc.">
        <title>Expanding the biotechnology potential of lactobacilli through comparative genomics of 213 strains and associated genera.</title>
        <authorList>
            <person name="Sun Z."/>
            <person name="Harris H.M."/>
            <person name="McCann A."/>
            <person name="Guo C."/>
            <person name="Argimon S."/>
            <person name="Zhang W."/>
            <person name="Yang X."/>
            <person name="Jeffery I.B."/>
            <person name="Cooney J.C."/>
            <person name="Kagawa T.F."/>
            <person name="Liu W."/>
            <person name="Song Y."/>
            <person name="Salvetti E."/>
            <person name="Wrobel A."/>
            <person name="Rasinkangas P."/>
            <person name="Parkhill J."/>
            <person name="Rea M.C."/>
            <person name="O'Sullivan O."/>
            <person name="Ritari J."/>
            <person name="Douillard F.P."/>
            <person name="Paul Ross R."/>
            <person name="Yang R."/>
            <person name="Briner A.E."/>
            <person name="Felis G.E."/>
            <person name="de Vos W.M."/>
            <person name="Barrangou R."/>
            <person name="Klaenhammer T.R."/>
            <person name="Caufield P.W."/>
            <person name="Cui Y."/>
            <person name="Zhang H."/>
            <person name="O'Toole P.W."/>
        </authorList>
    </citation>
    <scope>NUCLEOTIDE SEQUENCE [LARGE SCALE GENOMIC DNA]</scope>
    <source>
        <strain evidence="5 7">DSM 23908</strain>
    </source>
</reference>
<evidence type="ECO:0000313" key="6">
    <source>
        <dbReference type="Proteomes" id="UP000009326"/>
    </source>
</evidence>
<dbReference type="InterPro" id="IPR011004">
    <property type="entry name" value="Trimer_LpxA-like_sf"/>
</dbReference>
<evidence type="ECO:0000313" key="7">
    <source>
        <dbReference type="Proteomes" id="UP000051521"/>
    </source>
</evidence>
<dbReference type="PATRIC" id="fig|1423751.3.peg.1489"/>
<keyword evidence="7" id="KW-1185">Reference proteome</keyword>
<dbReference type="SUPFAM" id="SSF51161">
    <property type="entry name" value="Trimeric LpxA-like enzymes"/>
    <property type="match status" value="1"/>
</dbReference>
<dbReference type="Gene3D" id="2.160.10.10">
    <property type="entry name" value="Hexapeptide repeat proteins"/>
    <property type="match status" value="1"/>
</dbReference>
<dbReference type="GO" id="GO:0008925">
    <property type="term" value="F:maltose O-acetyltransferase activity"/>
    <property type="evidence" value="ECO:0007669"/>
    <property type="project" value="UniProtKB-EC"/>
</dbReference>
<dbReference type="AlphaFoldDB" id="I7J2T6"/>
<proteinExistence type="inferred from homology"/>
<dbReference type="STRING" id="1423751.FC38_GL001440"/>
<keyword evidence="4" id="KW-0012">Acyltransferase</keyword>
<dbReference type="OrthoDB" id="9812571at2"/>
<dbReference type="RefSeq" id="WP_008473192.1">
    <property type="nucleotide sequence ID" value="NZ_AYZO01000049.1"/>
</dbReference>
<dbReference type="InterPro" id="IPR051159">
    <property type="entry name" value="Hexapeptide_acetyltransf"/>
</dbReference>
<dbReference type="Pfam" id="PF14602">
    <property type="entry name" value="Hexapep_2"/>
    <property type="match status" value="1"/>
</dbReference>
<dbReference type="EMBL" id="CAKC01000047">
    <property type="protein sequence ID" value="CCI87072.1"/>
    <property type="molecule type" value="Genomic_DNA"/>
</dbReference>
<evidence type="ECO:0000256" key="2">
    <source>
        <dbReference type="ARBA" id="ARBA00022679"/>
    </source>
</evidence>
<name>I7J2T6_9LACO</name>
<dbReference type="InterPro" id="IPR001451">
    <property type="entry name" value="Hexapep"/>
</dbReference>
<evidence type="ECO:0000256" key="3">
    <source>
        <dbReference type="ARBA" id="ARBA00022737"/>
    </source>
</evidence>
<dbReference type="InterPro" id="IPR018357">
    <property type="entry name" value="Hexapep_transf_CS"/>
</dbReference>
<accession>I7J2T6</accession>
<protein>
    <submittedName>
        <fullName evidence="4 5">Maltose O-acetyltransferase</fullName>
        <ecNumber evidence="4">2.3.1.79</ecNumber>
    </submittedName>
</protein>